<dbReference type="InterPro" id="IPR022634">
    <property type="entry name" value="DNA_polIII_beta_N"/>
</dbReference>
<dbReference type="GO" id="GO:0008408">
    <property type="term" value="F:3'-5' exonuclease activity"/>
    <property type="evidence" value="ECO:0007669"/>
    <property type="project" value="InterPro"/>
</dbReference>
<keyword evidence="3 9" id="KW-0963">Cytoplasm</keyword>
<keyword evidence="5 9" id="KW-0548">Nucleotidyltransferase</keyword>
<feature type="domain" description="DNA polymerase III beta sliding clamp N-terminal" evidence="10">
    <location>
        <begin position="1"/>
        <end position="118"/>
    </location>
</feature>
<dbReference type="Pfam" id="PF02767">
    <property type="entry name" value="DNA_pol3_beta_2"/>
    <property type="match status" value="1"/>
</dbReference>
<evidence type="ECO:0000259" key="12">
    <source>
        <dbReference type="Pfam" id="PF02768"/>
    </source>
</evidence>
<evidence type="ECO:0000256" key="8">
    <source>
        <dbReference type="ARBA" id="ARBA00023125"/>
    </source>
</evidence>
<dbReference type="InterPro" id="IPR001001">
    <property type="entry name" value="DNA_polIII_beta"/>
</dbReference>
<dbReference type="InterPro" id="IPR022635">
    <property type="entry name" value="DNA_polIII_beta_C"/>
</dbReference>
<feature type="domain" description="DNA polymerase III beta sliding clamp central" evidence="11">
    <location>
        <begin position="148"/>
        <end position="250"/>
    </location>
</feature>
<comment type="similarity">
    <text evidence="2 9">Belongs to the beta sliding clamp family.</text>
</comment>
<dbReference type="CDD" id="cd00140">
    <property type="entry name" value="beta_clamp"/>
    <property type="match status" value="1"/>
</dbReference>
<dbReference type="Pfam" id="PF00712">
    <property type="entry name" value="DNA_pol3_beta"/>
    <property type="match status" value="1"/>
</dbReference>
<dbReference type="GO" id="GO:0005737">
    <property type="term" value="C:cytoplasm"/>
    <property type="evidence" value="ECO:0007669"/>
    <property type="project" value="UniProtKB-SubCell"/>
</dbReference>
<sequence length="375" mass="42265">MKLLILQEKLKEGLGIVERVSPKSPSLTILNNILLKTEKNFLNLSTTDLELAIKWWSLAKIEREGQIAVPARLFSTLVNCLPNKQILLEEKGLSLAIECENYRTVLKGLNPEDFPIIPQISGGDSILVDSRSFCQSLNLVVDIPAISSAKPEISGVYLVFQKDSIKMVATDSFRLGEKTFYLPPTSLSKEYTLILPQKAAREIINIFGEKEGELRVYFSPNQILFELPMEETAHPQIQLISRLIEGEYPNYEEILPKKFETQVVFQRNEFLNQIKSASLFSGKINEVKLKIDPKSEKVEIFSQNPDLGEYHSYLVGKGKGKELEISFNHRFLVDGLLDIKSPEVVFELTGPEGPAVFKPMGDQSYIYVVMPIKAG</sequence>
<gene>
    <name evidence="13" type="primary">dnaN</name>
    <name evidence="13" type="ORF">COZ90_00175</name>
</gene>
<name>A0A2H9N3B0_9BACT</name>
<dbReference type="SUPFAM" id="SSF55979">
    <property type="entry name" value="DNA clamp"/>
    <property type="match status" value="3"/>
</dbReference>
<proteinExistence type="inferred from homology"/>
<dbReference type="GO" id="GO:0009360">
    <property type="term" value="C:DNA polymerase III complex"/>
    <property type="evidence" value="ECO:0007669"/>
    <property type="project" value="InterPro"/>
</dbReference>
<feature type="domain" description="DNA polymerase III beta sliding clamp C-terminal" evidence="12">
    <location>
        <begin position="253"/>
        <end position="372"/>
    </location>
</feature>
<dbReference type="Proteomes" id="UP000236840">
    <property type="component" value="Unassembled WGS sequence"/>
</dbReference>
<dbReference type="PIRSF" id="PIRSF000804">
    <property type="entry name" value="DNA_pol_III_b"/>
    <property type="match status" value="1"/>
</dbReference>
<keyword evidence="8" id="KW-0238">DNA-binding</keyword>
<evidence type="ECO:0000256" key="1">
    <source>
        <dbReference type="ARBA" id="ARBA00004496"/>
    </source>
</evidence>
<dbReference type="InterPro" id="IPR022637">
    <property type="entry name" value="DNA_polIII_beta_cen"/>
</dbReference>
<dbReference type="PANTHER" id="PTHR30478:SF0">
    <property type="entry name" value="BETA SLIDING CLAMP"/>
    <property type="match status" value="1"/>
</dbReference>
<evidence type="ECO:0000256" key="9">
    <source>
        <dbReference type="PIRNR" id="PIRNR000804"/>
    </source>
</evidence>
<dbReference type="GO" id="GO:0003887">
    <property type="term" value="F:DNA-directed DNA polymerase activity"/>
    <property type="evidence" value="ECO:0007669"/>
    <property type="project" value="UniProtKB-UniRule"/>
</dbReference>
<comment type="subcellular location">
    <subcellularLocation>
        <location evidence="1 9">Cytoplasm</location>
    </subcellularLocation>
</comment>
<accession>A0A2H9N3B0</accession>
<dbReference type="EMBL" id="PFHJ01000005">
    <property type="protein sequence ID" value="PIW91616.1"/>
    <property type="molecule type" value="Genomic_DNA"/>
</dbReference>
<evidence type="ECO:0000259" key="10">
    <source>
        <dbReference type="Pfam" id="PF00712"/>
    </source>
</evidence>
<dbReference type="PANTHER" id="PTHR30478">
    <property type="entry name" value="DNA POLYMERASE III SUBUNIT BETA"/>
    <property type="match status" value="1"/>
</dbReference>
<evidence type="ECO:0000256" key="7">
    <source>
        <dbReference type="ARBA" id="ARBA00022932"/>
    </source>
</evidence>
<dbReference type="AlphaFoldDB" id="A0A2H9N3B0"/>
<dbReference type="InterPro" id="IPR046938">
    <property type="entry name" value="DNA_clamp_sf"/>
</dbReference>
<evidence type="ECO:0000256" key="6">
    <source>
        <dbReference type="ARBA" id="ARBA00022705"/>
    </source>
</evidence>
<evidence type="ECO:0000313" key="14">
    <source>
        <dbReference type="Proteomes" id="UP000236840"/>
    </source>
</evidence>
<keyword evidence="4 9" id="KW-0808">Transferase</keyword>
<dbReference type="Gene3D" id="3.10.150.10">
    <property type="entry name" value="DNA Polymerase III, subunit A, domain 2"/>
    <property type="match status" value="1"/>
</dbReference>
<evidence type="ECO:0000256" key="3">
    <source>
        <dbReference type="ARBA" id="ARBA00022490"/>
    </source>
</evidence>
<evidence type="ECO:0000259" key="11">
    <source>
        <dbReference type="Pfam" id="PF02767"/>
    </source>
</evidence>
<comment type="caution">
    <text evidence="13">The sequence shown here is derived from an EMBL/GenBank/DDBJ whole genome shotgun (WGS) entry which is preliminary data.</text>
</comment>
<comment type="subunit">
    <text evidence="9">Forms a ring-shaped head-to-tail homodimer around DNA.</text>
</comment>
<evidence type="ECO:0000256" key="5">
    <source>
        <dbReference type="ARBA" id="ARBA00022695"/>
    </source>
</evidence>
<evidence type="ECO:0000256" key="2">
    <source>
        <dbReference type="ARBA" id="ARBA00010752"/>
    </source>
</evidence>
<dbReference type="SMART" id="SM00480">
    <property type="entry name" value="POL3Bc"/>
    <property type="match status" value="1"/>
</dbReference>
<dbReference type="GO" id="GO:0006271">
    <property type="term" value="P:DNA strand elongation involved in DNA replication"/>
    <property type="evidence" value="ECO:0007669"/>
    <property type="project" value="TreeGrafter"/>
</dbReference>
<keyword evidence="7 9" id="KW-0239">DNA-directed DNA polymerase</keyword>
<dbReference type="Gene3D" id="3.70.10.10">
    <property type="match status" value="1"/>
</dbReference>
<organism evidence="13 14">
    <name type="scientific">Candidatus Nealsonbacteria bacterium CG_4_8_14_3_um_filter_37_36</name>
    <dbReference type="NCBI Taxonomy" id="1974688"/>
    <lineage>
        <taxon>Bacteria</taxon>
        <taxon>Candidatus Nealsoniibacteriota</taxon>
    </lineage>
</organism>
<dbReference type="GO" id="GO:0003677">
    <property type="term" value="F:DNA binding"/>
    <property type="evidence" value="ECO:0007669"/>
    <property type="project" value="UniProtKB-UniRule"/>
</dbReference>
<evidence type="ECO:0000313" key="13">
    <source>
        <dbReference type="EMBL" id="PIW91616.1"/>
    </source>
</evidence>
<keyword evidence="6 9" id="KW-0235">DNA replication</keyword>
<protein>
    <recommendedName>
        <fullName evidence="9">Beta sliding clamp</fullName>
    </recommendedName>
</protein>
<dbReference type="NCBIfam" id="TIGR00663">
    <property type="entry name" value="dnan"/>
    <property type="match status" value="1"/>
</dbReference>
<dbReference type="Pfam" id="PF02768">
    <property type="entry name" value="DNA_pol3_beta_3"/>
    <property type="match status" value="1"/>
</dbReference>
<reference evidence="14" key="1">
    <citation type="submission" date="2017-09" db="EMBL/GenBank/DDBJ databases">
        <title>Depth-based differentiation of microbial function through sediment-hosted aquifers and enrichment of novel symbionts in the deep terrestrial subsurface.</title>
        <authorList>
            <person name="Probst A.J."/>
            <person name="Ladd B."/>
            <person name="Jarett J.K."/>
            <person name="Geller-Mcgrath D.E."/>
            <person name="Sieber C.M.K."/>
            <person name="Emerson J.B."/>
            <person name="Anantharaman K."/>
            <person name="Thomas B.C."/>
            <person name="Malmstrom R."/>
            <person name="Stieglmeier M."/>
            <person name="Klingl A."/>
            <person name="Woyke T."/>
            <person name="Ryan C.M."/>
            <person name="Banfield J.F."/>
        </authorList>
    </citation>
    <scope>NUCLEOTIDE SEQUENCE [LARGE SCALE GENOMIC DNA]</scope>
</reference>
<comment type="function">
    <text evidence="9">Confers DNA tethering and processivity to DNA polymerases and other proteins. Acts as a clamp, forming a ring around DNA (a reaction catalyzed by the clamp-loading complex) which diffuses in an ATP-independent manner freely and bidirectionally along dsDNA. Initially characterized for its ability to contact the catalytic subunit of DNA polymerase III (Pol III), a complex, multichain enzyme responsible for most of the replicative synthesis in bacteria; Pol III exhibits 3'-5' exonuclease proofreading activity. The beta chain is required for initiation of replication as well as for processivity of DNA replication.</text>
</comment>
<evidence type="ECO:0000256" key="4">
    <source>
        <dbReference type="ARBA" id="ARBA00022679"/>
    </source>
</evidence>